<dbReference type="GO" id="GO:0030798">
    <property type="term" value="F:trans-aconitate 2-methyltransferase activity"/>
    <property type="evidence" value="ECO:0007669"/>
    <property type="project" value="InterPro"/>
</dbReference>
<keyword evidence="2" id="KW-0808">Transferase</keyword>
<dbReference type="AlphaFoldDB" id="G0A667"/>
<reference evidence="3" key="3">
    <citation type="submission" date="2011-05" db="EMBL/GenBank/DDBJ databases">
        <title>Complete sequence of Methylomonas methanica MC09.</title>
        <authorList>
            <consortium name="US DOE Joint Genome Institute"/>
            <person name="Lucas S."/>
            <person name="Han J."/>
            <person name="Lapidus A."/>
            <person name="Cheng J.-F."/>
            <person name="Goodwin L."/>
            <person name="Pitluck S."/>
            <person name="Peters L."/>
            <person name="Mikhailova N."/>
            <person name="Teshima H."/>
            <person name="Han C."/>
            <person name="Tapia R."/>
            <person name="Land M."/>
            <person name="Hauser L."/>
            <person name="Kyrpides N."/>
            <person name="Ivanova N."/>
            <person name="Pagani I."/>
            <person name="Stein L."/>
            <person name="Woyke T."/>
        </authorList>
    </citation>
    <scope>NUCLEOTIDE SEQUENCE [LARGE SCALE GENOMIC DNA]</scope>
    <source>
        <strain evidence="3">MC09</strain>
    </source>
</reference>
<dbReference type="OrthoDB" id="9760689at2"/>
<keyword evidence="3" id="KW-1185">Reference proteome</keyword>
<dbReference type="Pfam" id="PF08241">
    <property type="entry name" value="Methyltransf_11"/>
    <property type="match status" value="1"/>
</dbReference>
<dbReference type="Gene3D" id="1.10.150.290">
    <property type="entry name" value="S-adenosyl-L-methionine-dependent methyltransferases"/>
    <property type="match status" value="1"/>
</dbReference>
<dbReference type="HOGENOM" id="CLU_037990_5_0_6"/>
<dbReference type="InterPro" id="IPR023149">
    <property type="entry name" value="Trans_acon_MeTrfase_C"/>
</dbReference>
<protein>
    <submittedName>
        <fullName evidence="2">Methyltransferase type 11</fullName>
    </submittedName>
</protein>
<dbReference type="STRING" id="857087.Metme_2112"/>
<dbReference type="InterPro" id="IPR029063">
    <property type="entry name" value="SAM-dependent_MTases_sf"/>
</dbReference>
<dbReference type="PANTHER" id="PTHR43861:SF1">
    <property type="entry name" value="TRANS-ACONITATE 2-METHYLTRANSFERASE"/>
    <property type="match status" value="1"/>
</dbReference>
<dbReference type="KEGG" id="mmt:Metme_2112"/>
<proteinExistence type="predicted"/>
<dbReference type="Gene3D" id="3.40.50.150">
    <property type="entry name" value="Vaccinia Virus protein VP39"/>
    <property type="match status" value="1"/>
</dbReference>
<reference key="2">
    <citation type="submission" date="2011-05" db="EMBL/GenBank/DDBJ databases">
        <title>Complete genome sequence of the aerobic marine methanotroph Methylomonas methanica MC09.</title>
        <authorList>
            <person name="Boden R."/>
            <person name="Cunliffe M."/>
            <person name="Scanlan J."/>
            <person name="Moussard H."/>
            <person name="Kits K.D."/>
            <person name="Klotz M."/>
            <person name="Jetten M."/>
            <person name="Vuilleumier S."/>
            <person name="Han J."/>
            <person name="Peters L."/>
            <person name="Mikhailova N."/>
            <person name="Teshima H."/>
            <person name="Tapia R."/>
            <person name="Kyrpides N."/>
            <person name="Ivanova N."/>
            <person name="Pagani I."/>
            <person name="Cheng J.-F."/>
            <person name="Goodwin L."/>
            <person name="Han C."/>
            <person name="Hauser L."/>
            <person name="Land M."/>
            <person name="Lapidus A."/>
            <person name="Lucas S."/>
            <person name="Pitluck S."/>
            <person name="Woyke T."/>
            <person name="Stein L.Y."/>
            <person name="Murrell C."/>
        </authorList>
    </citation>
    <scope>NUCLEOTIDE SEQUENCE</scope>
    <source>
        <strain>MC09</strain>
    </source>
</reference>
<reference evidence="2 3" key="1">
    <citation type="journal article" date="2011" name="J. Bacteriol.">
        <title>Complete Genome Sequence of the Aerobic Marine Methanotroph Methylomonas methanica MC09.</title>
        <authorList>
            <person name="Boden R."/>
            <person name="Cunliffe M."/>
            <person name="Scanlan J."/>
            <person name="Moussard H."/>
            <person name="Kits K.D."/>
            <person name="Klotz M.G."/>
            <person name="Jetten M.S."/>
            <person name="Vuilleumier S."/>
            <person name="Han J."/>
            <person name="Peters L."/>
            <person name="Mikhailova N."/>
            <person name="Teshima H."/>
            <person name="Tapia R."/>
            <person name="Kyrpides N."/>
            <person name="Ivanova N."/>
            <person name="Pagani I."/>
            <person name="Cheng J.F."/>
            <person name="Goodwin L."/>
            <person name="Han C."/>
            <person name="Hauser L."/>
            <person name="Land M.L."/>
            <person name="Lapidus A."/>
            <person name="Lucas S."/>
            <person name="Pitluck S."/>
            <person name="Woyke T."/>
            <person name="Stein L."/>
            <person name="Murrell J.C."/>
        </authorList>
    </citation>
    <scope>NUCLEOTIDE SEQUENCE [LARGE SCALE GENOMIC DNA]</scope>
    <source>
        <strain evidence="2 3">MC09</strain>
    </source>
</reference>
<dbReference type="eggNOG" id="COG4106">
    <property type="taxonomic scope" value="Bacteria"/>
</dbReference>
<dbReference type="SUPFAM" id="SSF53335">
    <property type="entry name" value="S-adenosyl-L-methionine-dependent methyltransferases"/>
    <property type="match status" value="1"/>
</dbReference>
<gene>
    <name evidence="2" type="ordered locus">Metme_2112</name>
</gene>
<name>G0A667_METMM</name>
<accession>G0A667</accession>
<feature type="domain" description="Methyltransferase type 11" evidence="1">
    <location>
        <begin position="38"/>
        <end position="134"/>
    </location>
</feature>
<dbReference type="GO" id="GO:0032259">
    <property type="term" value="P:methylation"/>
    <property type="evidence" value="ECO:0007669"/>
    <property type="project" value="UniProtKB-KW"/>
</dbReference>
<evidence type="ECO:0000313" key="2">
    <source>
        <dbReference type="EMBL" id="AEG00517.1"/>
    </source>
</evidence>
<dbReference type="EMBL" id="CP002738">
    <property type="protein sequence ID" value="AEG00517.1"/>
    <property type="molecule type" value="Genomic_DNA"/>
</dbReference>
<sequence>MKPYRWNAQDYAQNSQAQQQWAKELIALLQLTGRETVLDLGCGDGKVTAEIAGVVDRGTVVGIDNSEAMIALAQRRYPEQQHPNLSFRVMDAGNLSFAECFDVVFSNAVLHWVKHHQPVIDGLYQSLKSGGKILLRMGGKGDAAKMREAIDRVKESAPWSRYFIGFEFPYTFPGVDEYRKMLKTAGFTVRRLELVARDMSHEGRAGLAGWIRTTWLPYTERLPEVLRASFIEAVCSSYLQQVPLCSDGKAHVAMVLLEVEAEKSSEQ</sequence>
<evidence type="ECO:0000313" key="3">
    <source>
        <dbReference type="Proteomes" id="UP000008888"/>
    </source>
</evidence>
<organism evidence="2 3">
    <name type="scientific">Methylomonas methanica (strain DSM 25384 / MC09)</name>
    <dbReference type="NCBI Taxonomy" id="857087"/>
    <lineage>
        <taxon>Bacteria</taxon>
        <taxon>Pseudomonadati</taxon>
        <taxon>Pseudomonadota</taxon>
        <taxon>Gammaproteobacteria</taxon>
        <taxon>Methylococcales</taxon>
        <taxon>Methylococcaceae</taxon>
        <taxon>Methylomonas</taxon>
    </lineage>
</organism>
<keyword evidence="2" id="KW-0489">Methyltransferase</keyword>
<dbReference type="InterPro" id="IPR013216">
    <property type="entry name" value="Methyltransf_11"/>
</dbReference>
<dbReference type="CDD" id="cd02440">
    <property type="entry name" value="AdoMet_MTases"/>
    <property type="match status" value="1"/>
</dbReference>
<evidence type="ECO:0000259" key="1">
    <source>
        <dbReference type="Pfam" id="PF08241"/>
    </source>
</evidence>
<dbReference type="Proteomes" id="UP000008888">
    <property type="component" value="Chromosome"/>
</dbReference>
<dbReference type="RefSeq" id="WP_013818761.1">
    <property type="nucleotide sequence ID" value="NC_015572.1"/>
</dbReference>
<dbReference type="PANTHER" id="PTHR43861">
    <property type="entry name" value="TRANS-ACONITATE 2-METHYLTRANSFERASE-RELATED"/>
    <property type="match status" value="1"/>
</dbReference>